<proteinExistence type="predicted"/>
<dbReference type="AlphaFoldDB" id="A0A1Y1ZRA9"/>
<comment type="caution">
    <text evidence="1">The sequence shown here is derived from an EMBL/GenBank/DDBJ whole genome shotgun (WGS) entry which is preliminary data.</text>
</comment>
<evidence type="ECO:0000313" key="1">
    <source>
        <dbReference type="EMBL" id="ORY12734.1"/>
    </source>
</evidence>
<accession>A0A1Y1ZRA9</accession>
<organism evidence="1 2">
    <name type="scientific">Clohesyomyces aquaticus</name>
    <dbReference type="NCBI Taxonomy" id="1231657"/>
    <lineage>
        <taxon>Eukaryota</taxon>
        <taxon>Fungi</taxon>
        <taxon>Dikarya</taxon>
        <taxon>Ascomycota</taxon>
        <taxon>Pezizomycotina</taxon>
        <taxon>Dothideomycetes</taxon>
        <taxon>Pleosporomycetidae</taxon>
        <taxon>Pleosporales</taxon>
        <taxon>Lindgomycetaceae</taxon>
        <taxon>Clohesyomyces</taxon>
    </lineage>
</organism>
<dbReference type="Proteomes" id="UP000193144">
    <property type="component" value="Unassembled WGS sequence"/>
</dbReference>
<sequence>MQWIHVACVEAPIVLEARRARPNHWRRDADPLKMIGKRMQERGSRHAAQSRRAQVSLLVFVVVQHVASELSSWSSDESESAESLWEQLTISTNGYCAIACCPVLLLDAISMCSKGRQCISFYFYSYLHAPCLLCRHVQNLQNDVLACSLHTLHHGPNRRGHRRERSFDAPSLHPAIVLFRKSTREAPCSCLHPSNLIS</sequence>
<gene>
    <name evidence="1" type="ORF">BCR34DRAFT_288230</name>
</gene>
<name>A0A1Y1ZRA9_9PLEO</name>
<keyword evidence="2" id="KW-1185">Reference proteome</keyword>
<evidence type="ECO:0000313" key="2">
    <source>
        <dbReference type="Proteomes" id="UP000193144"/>
    </source>
</evidence>
<dbReference type="EMBL" id="MCFA01000048">
    <property type="protein sequence ID" value="ORY12734.1"/>
    <property type="molecule type" value="Genomic_DNA"/>
</dbReference>
<reference evidence="1 2" key="1">
    <citation type="submission" date="2016-07" db="EMBL/GenBank/DDBJ databases">
        <title>Pervasive Adenine N6-methylation of Active Genes in Fungi.</title>
        <authorList>
            <consortium name="DOE Joint Genome Institute"/>
            <person name="Mondo S.J."/>
            <person name="Dannebaum R.O."/>
            <person name="Kuo R.C."/>
            <person name="Labutti K."/>
            <person name="Haridas S."/>
            <person name="Kuo A."/>
            <person name="Salamov A."/>
            <person name="Ahrendt S.R."/>
            <person name="Lipzen A."/>
            <person name="Sullivan W."/>
            <person name="Andreopoulos W.B."/>
            <person name="Clum A."/>
            <person name="Lindquist E."/>
            <person name="Daum C."/>
            <person name="Ramamoorthy G.K."/>
            <person name="Gryganskyi A."/>
            <person name="Culley D."/>
            <person name="Magnuson J.K."/>
            <person name="James T.Y."/>
            <person name="O'Malley M.A."/>
            <person name="Stajich J.E."/>
            <person name="Spatafora J.W."/>
            <person name="Visel A."/>
            <person name="Grigoriev I.V."/>
        </authorList>
    </citation>
    <scope>NUCLEOTIDE SEQUENCE [LARGE SCALE GENOMIC DNA]</scope>
    <source>
        <strain evidence="1 2">CBS 115471</strain>
    </source>
</reference>
<protein>
    <submittedName>
        <fullName evidence="1">Uncharacterized protein</fullName>
    </submittedName>
</protein>